<sequence length="151" mass="17278">MKKIFWMASLSLLACVKPTPTEPPIEASDFQLVSYYQNSISRTWQAQHVSLLKDTMTLTKTTMKEAERTIVAQELSVPLHRGTWLGKKIEVEQKDLTLTGNIFSYHEPSGIMTLEEEVYIRQPRTLIYAQKLLYDSRTHVMDIDDVAGTLS</sequence>
<keyword evidence="2" id="KW-1185">Reference proteome</keyword>
<dbReference type="EMBL" id="JAATLM010000001">
    <property type="protein sequence ID" value="NIZ69699.1"/>
    <property type="molecule type" value="Genomic_DNA"/>
</dbReference>
<evidence type="ECO:0000313" key="2">
    <source>
        <dbReference type="Proteomes" id="UP000778951"/>
    </source>
</evidence>
<reference evidence="1" key="1">
    <citation type="submission" date="2020-03" db="EMBL/GenBank/DDBJ databases">
        <title>Spirochaetal bacteria isolated from arthropods constitute a novel genus Entomospira genus novum within the order Spirochaetales.</title>
        <authorList>
            <person name="Grana-Miraglia L."/>
            <person name="Sikutova S."/>
            <person name="Fingerle V."/>
            <person name="Sing A."/>
            <person name="Castillo-Ramirez S."/>
            <person name="Margos G."/>
            <person name="Rudolf I."/>
        </authorList>
    </citation>
    <scope>NUCLEOTIDE SEQUENCE</scope>
    <source>
        <strain evidence="1">BR149</strain>
    </source>
</reference>
<dbReference type="RefSeq" id="WP_167695783.1">
    <property type="nucleotide sequence ID" value="NZ_CP118181.1"/>
</dbReference>
<accession>A0A968GFQ4</accession>
<protein>
    <recommendedName>
        <fullName evidence="3">LPS export ABC transporter periplasmic protein LptC</fullName>
    </recommendedName>
</protein>
<dbReference type="Gene3D" id="2.60.450.10">
    <property type="entry name" value="Lipopolysaccharide (LPS) transport protein A like domain"/>
    <property type="match status" value="1"/>
</dbReference>
<dbReference type="Proteomes" id="UP000778951">
    <property type="component" value="Unassembled WGS sequence"/>
</dbReference>
<name>A0A968GFQ4_9SPIO</name>
<proteinExistence type="predicted"/>
<dbReference type="PROSITE" id="PS51257">
    <property type="entry name" value="PROKAR_LIPOPROTEIN"/>
    <property type="match status" value="1"/>
</dbReference>
<organism evidence="1 2">
    <name type="scientific">Entomospira culicis</name>
    <dbReference type="NCBI Taxonomy" id="2719989"/>
    <lineage>
        <taxon>Bacteria</taxon>
        <taxon>Pseudomonadati</taxon>
        <taxon>Spirochaetota</taxon>
        <taxon>Spirochaetia</taxon>
        <taxon>Spirochaetales</taxon>
        <taxon>Spirochaetaceae</taxon>
        <taxon>Entomospira</taxon>
    </lineage>
</organism>
<comment type="caution">
    <text evidence="1">The sequence shown here is derived from an EMBL/GenBank/DDBJ whole genome shotgun (WGS) entry which is preliminary data.</text>
</comment>
<evidence type="ECO:0000313" key="1">
    <source>
        <dbReference type="EMBL" id="NIZ69699.1"/>
    </source>
</evidence>
<dbReference type="AlphaFoldDB" id="A0A968GFQ4"/>
<gene>
    <name evidence="1" type="ORF">HCT48_05660</name>
</gene>
<evidence type="ECO:0008006" key="3">
    <source>
        <dbReference type="Google" id="ProtNLM"/>
    </source>
</evidence>